<evidence type="ECO:0000256" key="5">
    <source>
        <dbReference type="ARBA" id="ARBA00022692"/>
    </source>
</evidence>
<evidence type="ECO:0000256" key="7">
    <source>
        <dbReference type="ARBA" id="ARBA00023065"/>
    </source>
</evidence>
<evidence type="ECO:0000256" key="8">
    <source>
        <dbReference type="ARBA" id="ARBA00023114"/>
    </source>
</evidence>
<evidence type="ECO:0000256" key="3">
    <source>
        <dbReference type="ARBA" id="ARBA00022448"/>
    </source>
</evidence>
<evidence type="ECO:0000256" key="4">
    <source>
        <dbReference type="ARBA" id="ARBA00022452"/>
    </source>
</evidence>
<evidence type="ECO:0000313" key="13">
    <source>
        <dbReference type="EMBL" id="URI09984.1"/>
    </source>
</evidence>
<keyword evidence="8" id="KW-0626">Porin</keyword>
<evidence type="ECO:0000259" key="12">
    <source>
        <dbReference type="Pfam" id="PF13609"/>
    </source>
</evidence>
<dbReference type="Proteomes" id="UP001056201">
    <property type="component" value="Chromosome 2"/>
</dbReference>
<comment type="subcellular location">
    <subcellularLocation>
        <location evidence="1">Cell outer membrane</location>
        <topology evidence="1">Multi-pass membrane protein</topology>
    </subcellularLocation>
</comment>
<evidence type="ECO:0000256" key="2">
    <source>
        <dbReference type="ARBA" id="ARBA00011233"/>
    </source>
</evidence>
<keyword evidence="6 11" id="KW-0732">Signal</keyword>
<feature type="signal peptide" evidence="11">
    <location>
        <begin position="1"/>
        <end position="25"/>
    </location>
</feature>
<proteinExistence type="predicted"/>
<dbReference type="Gene3D" id="2.40.160.10">
    <property type="entry name" value="Porin"/>
    <property type="match status" value="1"/>
</dbReference>
<sequence>MTASPSSLRAIAALMALGLCSAAHAQSSVQISGRIDLAARRVDNGPDTQNQLVREGARSSKLSIQANEDLGGGLSAGVVLEMQVRADNGTSASTFWERQSLVRLRGPFGELRLGRDFALQNSIGGDFDALNGKGVGNMMNMATPFNFSNTNTYTRVNNAVSYLTPNWQGVYAQLQLAPSEGTTGNRHVAAGLFYVQPGTEARATWGRTKVNSVGRVNALTGVSRAVAAEGEFDYAGLGLSHDFGPVRLLGSYLFWRSAQEVVTGQRRFQRNLNLGAMVPVGAAGSFNVAWTGADRSGLGSDDQDGRQLGVQYVHKLSKRTLLYTSWARLSQSALAAADTASSGARYNVDGTTLLGRTGGGIDVGIVHAF</sequence>
<dbReference type="InterPro" id="IPR033900">
    <property type="entry name" value="Gram_neg_porin_domain"/>
</dbReference>
<keyword evidence="3" id="KW-0813">Transport</keyword>
<organism evidence="13 14">
    <name type="scientific">Aquincola tertiaricarbonis</name>
    <dbReference type="NCBI Taxonomy" id="391953"/>
    <lineage>
        <taxon>Bacteria</taxon>
        <taxon>Pseudomonadati</taxon>
        <taxon>Pseudomonadota</taxon>
        <taxon>Betaproteobacteria</taxon>
        <taxon>Burkholderiales</taxon>
        <taxon>Sphaerotilaceae</taxon>
        <taxon>Aquincola</taxon>
    </lineage>
</organism>
<feature type="domain" description="Porin" evidence="12">
    <location>
        <begin position="10"/>
        <end position="332"/>
    </location>
</feature>
<keyword evidence="9" id="KW-0472">Membrane</keyword>
<evidence type="ECO:0000256" key="6">
    <source>
        <dbReference type="ARBA" id="ARBA00022729"/>
    </source>
</evidence>
<comment type="subunit">
    <text evidence="2">Homotrimer.</text>
</comment>
<dbReference type="PANTHER" id="PTHR34501">
    <property type="entry name" value="PROTEIN YDDL-RELATED"/>
    <property type="match status" value="1"/>
</dbReference>
<evidence type="ECO:0000256" key="11">
    <source>
        <dbReference type="SAM" id="SignalP"/>
    </source>
</evidence>
<dbReference type="InterPro" id="IPR023614">
    <property type="entry name" value="Porin_dom_sf"/>
</dbReference>
<dbReference type="SUPFAM" id="SSF56935">
    <property type="entry name" value="Porins"/>
    <property type="match status" value="1"/>
</dbReference>
<keyword evidence="4" id="KW-1134">Transmembrane beta strand</keyword>
<keyword evidence="14" id="KW-1185">Reference proteome</keyword>
<evidence type="ECO:0000313" key="14">
    <source>
        <dbReference type="Proteomes" id="UP001056201"/>
    </source>
</evidence>
<keyword evidence="7" id="KW-0406">Ion transport</keyword>
<dbReference type="InterPro" id="IPR050298">
    <property type="entry name" value="Gram-neg_bact_OMP"/>
</dbReference>
<dbReference type="Pfam" id="PF13609">
    <property type="entry name" value="Porin_4"/>
    <property type="match status" value="1"/>
</dbReference>
<name>A0ABY4SBY8_AQUTE</name>
<feature type="chain" id="PRO_5047508627" evidence="11">
    <location>
        <begin position="26"/>
        <end position="369"/>
    </location>
</feature>
<accession>A0ABY4SBY8</accession>
<reference evidence="13" key="1">
    <citation type="submission" date="2022-05" db="EMBL/GenBank/DDBJ databases">
        <title>An RpoN-dependent PEP-CTERM gene is involved in floc formation of an Aquincola tertiaricarbonis strain.</title>
        <authorList>
            <person name="Qiu D."/>
            <person name="Xia M."/>
        </authorList>
    </citation>
    <scope>NUCLEOTIDE SEQUENCE</scope>
    <source>
        <strain evidence="13">RN12</strain>
    </source>
</reference>
<evidence type="ECO:0000256" key="1">
    <source>
        <dbReference type="ARBA" id="ARBA00004571"/>
    </source>
</evidence>
<gene>
    <name evidence="13" type="ORF">MW290_31090</name>
</gene>
<protein>
    <submittedName>
        <fullName evidence="13">Porin</fullName>
    </submittedName>
</protein>
<dbReference type="EMBL" id="CP097636">
    <property type="protein sequence ID" value="URI09984.1"/>
    <property type="molecule type" value="Genomic_DNA"/>
</dbReference>
<evidence type="ECO:0000256" key="10">
    <source>
        <dbReference type="ARBA" id="ARBA00023237"/>
    </source>
</evidence>
<dbReference type="RefSeq" id="WP_250198194.1">
    <property type="nucleotide sequence ID" value="NZ_CP097636.1"/>
</dbReference>
<dbReference type="CDD" id="cd00342">
    <property type="entry name" value="gram_neg_porins"/>
    <property type="match status" value="1"/>
</dbReference>
<evidence type="ECO:0000256" key="9">
    <source>
        <dbReference type="ARBA" id="ARBA00023136"/>
    </source>
</evidence>
<dbReference type="PANTHER" id="PTHR34501:SF9">
    <property type="entry name" value="MAJOR OUTER MEMBRANE PROTEIN P.IA"/>
    <property type="match status" value="1"/>
</dbReference>
<keyword evidence="5" id="KW-0812">Transmembrane</keyword>
<keyword evidence="10" id="KW-0998">Cell outer membrane</keyword>